<dbReference type="Proteomes" id="UP001417504">
    <property type="component" value="Unassembled WGS sequence"/>
</dbReference>
<feature type="transmembrane region" description="Helical" evidence="1">
    <location>
        <begin position="75"/>
        <end position="99"/>
    </location>
</feature>
<evidence type="ECO:0000313" key="2">
    <source>
        <dbReference type="EMBL" id="KAK9123372.1"/>
    </source>
</evidence>
<keyword evidence="1" id="KW-1133">Transmembrane helix</keyword>
<keyword evidence="3" id="KW-1185">Reference proteome</keyword>
<dbReference type="AlphaFoldDB" id="A0AAP0IWW3"/>
<keyword evidence="1" id="KW-0812">Transmembrane</keyword>
<keyword evidence="1" id="KW-0472">Membrane</keyword>
<accession>A0AAP0IWW3</accession>
<reference evidence="2 3" key="1">
    <citation type="submission" date="2024-01" db="EMBL/GenBank/DDBJ databases">
        <title>Genome assemblies of Stephania.</title>
        <authorList>
            <person name="Yang L."/>
        </authorList>
    </citation>
    <scope>NUCLEOTIDE SEQUENCE [LARGE SCALE GENOMIC DNA]</scope>
    <source>
        <strain evidence="2">QJT</strain>
        <tissue evidence="2">Leaf</tissue>
    </source>
</reference>
<protein>
    <submittedName>
        <fullName evidence="2">Uncharacterized protein</fullName>
    </submittedName>
</protein>
<evidence type="ECO:0000313" key="3">
    <source>
        <dbReference type="Proteomes" id="UP001417504"/>
    </source>
</evidence>
<proteinExistence type="predicted"/>
<organism evidence="2 3">
    <name type="scientific">Stephania japonica</name>
    <dbReference type="NCBI Taxonomy" id="461633"/>
    <lineage>
        <taxon>Eukaryota</taxon>
        <taxon>Viridiplantae</taxon>
        <taxon>Streptophyta</taxon>
        <taxon>Embryophyta</taxon>
        <taxon>Tracheophyta</taxon>
        <taxon>Spermatophyta</taxon>
        <taxon>Magnoliopsida</taxon>
        <taxon>Ranunculales</taxon>
        <taxon>Menispermaceae</taxon>
        <taxon>Menispermoideae</taxon>
        <taxon>Cissampelideae</taxon>
        <taxon>Stephania</taxon>
    </lineage>
</organism>
<gene>
    <name evidence="2" type="ORF">Sjap_012974</name>
</gene>
<dbReference type="EMBL" id="JBBNAE010000005">
    <property type="protein sequence ID" value="KAK9123372.1"/>
    <property type="molecule type" value="Genomic_DNA"/>
</dbReference>
<comment type="caution">
    <text evidence="2">The sequence shown here is derived from an EMBL/GenBank/DDBJ whole genome shotgun (WGS) entry which is preliminary data.</text>
</comment>
<name>A0AAP0IWW3_9MAGN</name>
<sequence length="123" mass="13426">MMALLLAPNVASTTTPRYGTQISTRSAGNLSLDFQATVCKKDLVGGGSGRNTLMPKSEQRIEKALGFVNCNQNGYIWRTTLVVFPILITYCLLSLIILVRQASSISLLIRKVITNFSLISETS</sequence>
<evidence type="ECO:0000256" key="1">
    <source>
        <dbReference type="SAM" id="Phobius"/>
    </source>
</evidence>